<gene>
    <name evidence="4" type="ORF">SAMN06269250_5451</name>
</gene>
<evidence type="ECO:0000256" key="1">
    <source>
        <dbReference type="SAM" id="Phobius"/>
    </source>
</evidence>
<dbReference type="EMBL" id="OCNH01000006">
    <property type="protein sequence ID" value="SOD96697.1"/>
    <property type="molecule type" value="Genomic_DNA"/>
</dbReference>
<dbReference type="OrthoDB" id="927016at2"/>
<dbReference type="Pfam" id="PF04773">
    <property type="entry name" value="FecR"/>
    <property type="match status" value="1"/>
</dbReference>
<dbReference type="InterPro" id="IPR012373">
    <property type="entry name" value="Ferrdict_sens_TM"/>
</dbReference>
<feature type="transmembrane region" description="Helical" evidence="1">
    <location>
        <begin position="101"/>
        <end position="120"/>
    </location>
</feature>
<reference evidence="5" key="1">
    <citation type="submission" date="2017-09" db="EMBL/GenBank/DDBJ databases">
        <authorList>
            <person name="Varghese N."/>
            <person name="Submissions S."/>
        </authorList>
    </citation>
    <scope>NUCLEOTIDE SEQUENCE [LARGE SCALE GENOMIC DNA]</scope>
    <source>
        <strain evidence="5">DSM 29961</strain>
    </source>
</reference>
<dbReference type="Gene3D" id="2.60.120.1440">
    <property type="match status" value="1"/>
</dbReference>
<dbReference type="PIRSF" id="PIRSF018266">
    <property type="entry name" value="FecR"/>
    <property type="match status" value="1"/>
</dbReference>
<evidence type="ECO:0000313" key="5">
    <source>
        <dbReference type="Proteomes" id="UP000219452"/>
    </source>
</evidence>
<keyword evidence="1" id="KW-0472">Membrane</keyword>
<organism evidence="4 5">
    <name type="scientific">Spirosoma fluviale</name>
    <dbReference type="NCBI Taxonomy" id="1597977"/>
    <lineage>
        <taxon>Bacteria</taxon>
        <taxon>Pseudomonadati</taxon>
        <taxon>Bacteroidota</taxon>
        <taxon>Cytophagia</taxon>
        <taxon>Cytophagales</taxon>
        <taxon>Cytophagaceae</taxon>
        <taxon>Spirosoma</taxon>
    </lineage>
</organism>
<dbReference type="PANTHER" id="PTHR30273">
    <property type="entry name" value="PERIPLASMIC SIGNAL SENSOR AND SIGMA FACTOR ACTIVATOR FECR-RELATED"/>
    <property type="match status" value="1"/>
</dbReference>
<dbReference type="InterPro" id="IPR032508">
    <property type="entry name" value="FecR_C"/>
</dbReference>
<evidence type="ECO:0000259" key="3">
    <source>
        <dbReference type="Pfam" id="PF16344"/>
    </source>
</evidence>
<dbReference type="Gene3D" id="3.55.50.30">
    <property type="match status" value="1"/>
</dbReference>
<dbReference type="GO" id="GO:0016989">
    <property type="term" value="F:sigma factor antagonist activity"/>
    <property type="evidence" value="ECO:0007669"/>
    <property type="project" value="TreeGrafter"/>
</dbReference>
<proteinExistence type="predicted"/>
<feature type="domain" description="Protein FecR C-terminal" evidence="3">
    <location>
        <begin position="294"/>
        <end position="361"/>
    </location>
</feature>
<sequence length="369" mass="41636">MEHVYENFSAADFLTDDAFVHHQLDPTPESTEFWHRWLTQHPHRQKEHQQAVDIVDAIRLGLTAYAQTQIPEETIRQLLIRIQHTNAQPPLAQTAIRSLGWMRWAAAATIFLALGIGFWWQTKQRPSVYEQQLAKLPDTFTEKINTSQQVQTIQLPDQSVVSLAPDSRIGYPTNFGQQNRIVYLSGEATFSVTRNSGKPFLVHANEVVTKVVGTRFTVRAFAQENRVQVQVQSGQVSVYRNEPASASSVRQKGVMLLPNQQVVFNRETAQFDKMLVDAPTLVPAPTRQKKTPSFVYNDTPIPQVLQELQEAYGIEIRYNKEALADCQLNSSMTNESFEQKLTIVCATVGATYEIIDGQVIINGGNCQPQ</sequence>
<feature type="domain" description="FecR protein" evidence="2">
    <location>
        <begin position="144"/>
        <end position="236"/>
    </location>
</feature>
<keyword evidence="1" id="KW-0812">Transmembrane</keyword>
<protein>
    <submittedName>
        <fullName evidence="4">FecR family protein</fullName>
    </submittedName>
</protein>
<evidence type="ECO:0000259" key="2">
    <source>
        <dbReference type="Pfam" id="PF04773"/>
    </source>
</evidence>
<keyword evidence="1" id="KW-1133">Transmembrane helix</keyword>
<keyword evidence="5" id="KW-1185">Reference proteome</keyword>
<dbReference type="InterPro" id="IPR006860">
    <property type="entry name" value="FecR"/>
</dbReference>
<dbReference type="Proteomes" id="UP000219452">
    <property type="component" value="Unassembled WGS sequence"/>
</dbReference>
<name>A0A286GME1_9BACT</name>
<dbReference type="AlphaFoldDB" id="A0A286GME1"/>
<dbReference type="Pfam" id="PF16344">
    <property type="entry name" value="FecR_C"/>
    <property type="match status" value="1"/>
</dbReference>
<evidence type="ECO:0000313" key="4">
    <source>
        <dbReference type="EMBL" id="SOD96697.1"/>
    </source>
</evidence>
<dbReference type="PANTHER" id="PTHR30273:SF2">
    <property type="entry name" value="PROTEIN FECR"/>
    <property type="match status" value="1"/>
</dbReference>
<dbReference type="RefSeq" id="WP_097130175.1">
    <property type="nucleotide sequence ID" value="NZ_OCNH01000006.1"/>
</dbReference>
<accession>A0A286GME1</accession>